<dbReference type="InterPro" id="IPR036890">
    <property type="entry name" value="HATPase_C_sf"/>
</dbReference>
<dbReference type="InterPro" id="IPR011495">
    <property type="entry name" value="Sig_transdc_His_kin_sub2_dim/P"/>
</dbReference>
<dbReference type="Gene3D" id="3.30.565.10">
    <property type="entry name" value="Histidine kinase-like ATPase, C-terminal domain"/>
    <property type="match status" value="1"/>
</dbReference>
<evidence type="ECO:0000259" key="3">
    <source>
        <dbReference type="PROSITE" id="PS50113"/>
    </source>
</evidence>
<gene>
    <name evidence="4" type="ORF">N5910_06150</name>
</gene>
<name>A0A9E7RSK1_METWO</name>
<feature type="domain" description="PAS" evidence="2">
    <location>
        <begin position="25"/>
        <end position="80"/>
    </location>
</feature>
<feature type="domain" description="PAC" evidence="3">
    <location>
        <begin position="224"/>
        <end position="274"/>
    </location>
</feature>
<sequence length="481" mass="55104">MFFVNTVTVLLSESLLESEEAVRYSEEKYRRIIETARDAIITVDSDGMVVSWNRGAEDLFGYSSGDAAGKPLETFIPAEHIEKHRFNEGNLEGISKFIDDVEATRRDGSRFPVELTVVGWHYMDGDYVTAVIRDVSERKKAEARIRESEEKYRALFNLSPEYIILLDVDDGRILDINSTLAGKLMIPRERMIGRSVYDLEFISEDARREFQSKLETIKREGSVEPYEMELEDPAGNRYTVRIYNKRIHAGDRDSVIVVLSDITDLKRTQEMLERSLAEKELLLKEIHHRVKNNLMIISSLLSMQSRQIKDEDTLEIFRESENRARSMALIHERLYRSEDLKNVDISEYIRTLGVEIFNSYNLDPSMIRLSFDMQEFRADIETTIPIGLIFTELMTNAIKHAFPDGRGDIKVSLKRSDGTVTLEVSDNGVGLPGDLDWESTPSLGLQIVRGLSDQIDARVDVISDEGTTFRISFEELGFKNQ</sequence>
<dbReference type="InterPro" id="IPR003594">
    <property type="entry name" value="HATPase_dom"/>
</dbReference>
<evidence type="ECO:0000313" key="4">
    <source>
        <dbReference type="EMBL" id="UXH31126.1"/>
    </source>
</evidence>
<accession>A0A9E7RSK1</accession>
<feature type="domain" description="PAC" evidence="3">
    <location>
        <begin position="97"/>
        <end position="147"/>
    </location>
</feature>
<dbReference type="InterPro" id="IPR035965">
    <property type="entry name" value="PAS-like_dom_sf"/>
</dbReference>
<dbReference type="SMART" id="SM00091">
    <property type="entry name" value="PAS"/>
    <property type="match status" value="2"/>
</dbReference>
<dbReference type="SUPFAM" id="SSF55785">
    <property type="entry name" value="PYP-like sensor domain (PAS domain)"/>
    <property type="match status" value="2"/>
</dbReference>
<dbReference type="AlphaFoldDB" id="A0A9E7RSK1"/>
<dbReference type="EMBL" id="CP104550">
    <property type="protein sequence ID" value="UXH31126.1"/>
    <property type="molecule type" value="Genomic_DNA"/>
</dbReference>
<protein>
    <submittedName>
        <fullName evidence="4">PAS domain S-box protein</fullName>
    </submittedName>
</protein>
<dbReference type="Gene3D" id="3.30.450.20">
    <property type="entry name" value="PAS domain"/>
    <property type="match status" value="2"/>
</dbReference>
<dbReference type="GeneID" id="75106816"/>
<dbReference type="NCBIfam" id="TIGR00229">
    <property type="entry name" value="sensory_box"/>
    <property type="match status" value="2"/>
</dbReference>
<dbReference type="Pfam" id="PF07568">
    <property type="entry name" value="HisKA_2"/>
    <property type="match status" value="1"/>
</dbReference>
<organism evidence="4">
    <name type="scientific">Methanothermobacter wolfeii</name>
    <name type="common">Methanobacterium wolfei</name>
    <dbReference type="NCBI Taxonomy" id="145261"/>
    <lineage>
        <taxon>Archaea</taxon>
        <taxon>Methanobacteriati</taxon>
        <taxon>Methanobacteriota</taxon>
        <taxon>Methanomada group</taxon>
        <taxon>Methanobacteria</taxon>
        <taxon>Methanobacteriales</taxon>
        <taxon>Methanobacteriaceae</taxon>
        <taxon>Methanothermobacter</taxon>
    </lineage>
</organism>
<feature type="domain" description="PAS" evidence="2">
    <location>
        <begin position="148"/>
        <end position="221"/>
    </location>
</feature>
<dbReference type="PROSITE" id="PS50109">
    <property type="entry name" value="HIS_KIN"/>
    <property type="match status" value="1"/>
</dbReference>
<reference evidence="4" key="1">
    <citation type="submission" date="2022-09" db="EMBL/GenBank/DDBJ databases">
        <title>Characterization of three MwoI isoschizomers from sequenced genome and metagenomes.</title>
        <authorList>
            <person name="Fomenkov A."/>
            <person name="Xu S.Y."/>
            <person name="Roberts R.J."/>
        </authorList>
    </citation>
    <scope>NUCLEOTIDE SEQUENCE</scope>
    <source>
        <strain evidence="4">DSM 2970</strain>
    </source>
</reference>
<feature type="domain" description="Histidine kinase" evidence="1">
    <location>
        <begin position="285"/>
        <end position="477"/>
    </location>
</feature>
<dbReference type="Pfam" id="PF13426">
    <property type="entry name" value="PAS_9"/>
    <property type="match status" value="2"/>
</dbReference>
<dbReference type="PANTHER" id="PTHR43065:SF23">
    <property type="entry name" value="SENSOR HISTIDINE KINASE PDTAS"/>
    <property type="match status" value="1"/>
</dbReference>
<evidence type="ECO:0000259" key="2">
    <source>
        <dbReference type="PROSITE" id="PS50112"/>
    </source>
</evidence>
<dbReference type="SUPFAM" id="SSF55874">
    <property type="entry name" value="ATPase domain of HSP90 chaperone/DNA topoisomerase II/histidine kinase"/>
    <property type="match status" value="1"/>
</dbReference>
<dbReference type="Proteomes" id="UP001065373">
    <property type="component" value="Chromosome"/>
</dbReference>
<dbReference type="PANTHER" id="PTHR43065">
    <property type="entry name" value="SENSOR HISTIDINE KINASE"/>
    <property type="match status" value="1"/>
</dbReference>
<dbReference type="InterPro" id="IPR005467">
    <property type="entry name" value="His_kinase_dom"/>
</dbReference>
<dbReference type="RefSeq" id="WP_261599422.1">
    <property type="nucleotide sequence ID" value="NZ_CP104550.1"/>
</dbReference>
<dbReference type="PROSITE" id="PS50112">
    <property type="entry name" value="PAS"/>
    <property type="match status" value="2"/>
</dbReference>
<dbReference type="CDD" id="cd00130">
    <property type="entry name" value="PAS"/>
    <property type="match status" value="2"/>
</dbReference>
<dbReference type="PROSITE" id="PS50113">
    <property type="entry name" value="PAC"/>
    <property type="match status" value="2"/>
</dbReference>
<dbReference type="InterPro" id="IPR000700">
    <property type="entry name" value="PAS-assoc_C"/>
</dbReference>
<proteinExistence type="predicted"/>
<dbReference type="SMART" id="SM00387">
    <property type="entry name" value="HATPase_c"/>
    <property type="match status" value="1"/>
</dbReference>
<dbReference type="Pfam" id="PF02518">
    <property type="entry name" value="HATPase_c"/>
    <property type="match status" value="1"/>
</dbReference>
<dbReference type="InterPro" id="IPR000014">
    <property type="entry name" value="PAS"/>
</dbReference>
<evidence type="ECO:0000259" key="1">
    <source>
        <dbReference type="PROSITE" id="PS50109"/>
    </source>
</evidence>